<dbReference type="Proteomes" id="UP001056778">
    <property type="component" value="Chromosome 3"/>
</dbReference>
<name>A0ACB9TGS3_HOLOL</name>
<organism evidence="1 2">
    <name type="scientific">Holotrichia oblita</name>
    <name type="common">Chafer beetle</name>
    <dbReference type="NCBI Taxonomy" id="644536"/>
    <lineage>
        <taxon>Eukaryota</taxon>
        <taxon>Metazoa</taxon>
        <taxon>Ecdysozoa</taxon>
        <taxon>Arthropoda</taxon>
        <taxon>Hexapoda</taxon>
        <taxon>Insecta</taxon>
        <taxon>Pterygota</taxon>
        <taxon>Neoptera</taxon>
        <taxon>Endopterygota</taxon>
        <taxon>Coleoptera</taxon>
        <taxon>Polyphaga</taxon>
        <taxon>Scarabaeiformia</taxon>
        <taxon>Scarabaeidae</taxon>
        <taxon>Melolonthinae</taxon>
        <taxon>Holotrichia</taxon>
    </lineage>
</organism>
<reference evidence="1" key="1">
    <citation type="submission" date="2022-04" db="EMBL/GenBank/DDBJ databases">
        <title>Chromosome-scale genome assembly of Holotrichia oblita Faldermann.</title>
        <authorList>
            <person name="Rongchong L."/>
        </authorList>
    </citation>
    <scope>NUCLEOTIDE SEQUENCE</scope>
    <source>
        <strain evidence="1">81SQS9</strain>
    </source>
</reference>
<evidence type="ECO:0000313" key="1">
    <source>
        <dbReference type="EMBL" id="KAI4465989.1"/>
    </source>
</evidence>
<dbReference type="EMBL" id="CM043017">
    <property type="protein sequence ID" value="KAI4465989.1"/>
    <property type="molecule type" value="Genomic_DNA"/>
</dbReference>
<protein>
    <submittedName>
        <fullName evidence="1">Adenylate cyclase type 1</fullName>
    </submittedName>
</protein>
<sequence>MLYHCIHCYRYVQQTTNSPVDMRVGIHTGAILAGVLGQRQWQFDVYSKDVELANKMESSGMAGRVHISATTLSFLSGEFEVEPAYGEKRDESLRMAGLKTYFIVRVLKPKTDEFAVLRNWKCDPYGYLTDLPRGGHADAVAHCAFNILVLGAALDCEESRKHWARNGRKVQTLEQEISDGEQKELISWGPHFVGRDGSKCSKHVASSSRTRSENLITRLQGPKAAVKNLKGGYEIWKYFFDDDMLEKIVKYTNKHIDKNKEKNTVVKEMQKKLINSDLFSWSTEVQSSKCGRVVEQQWDCYTKGKYTLSALLLTATIALALLARHMEQVARVLFLWRSEVEEQRECASDMRRRNEALVYNILPPHVAEHFMGNRKRQHDELYSQSYAEVGVLFASMPNFSDFYSEESVNNQGLECLRFLNEVISDFDAVSIKIIASLNADYYIFEIVLDVSAVRVAAISGYY</sequence>
<comment type="caution">
    <text evidence="1">The sequence shown here is derived from an EMBL/GenBank/DDBJ whole genome shotgun (WGS) entry which is preliminary data.</text>
</comment>
<accession>A0ACB9TGS3</accession>
<keyword evidence="2" id="KW-1185">Reference proteome</keyword>
<gene>
    <name evidence="1" type="ORF">MML48_3g00004765</name>
</gene>
<evidence type="ECO:0000313" key="2">
    <source>
        <dbReference type="Proteomes" id="UP001056778"/>
    </source>
</evidence>
<proteinExistence type="predicted"/>